<sequence>MTTGRPNPYGIQGATSVRPVRRRRTRPLLPLGVAAWALLEIYLLTLLGRLAGGLTVFLVLVAGVLLGALVIKRAGSRAWQRLVASMRPEGAPTEDRGGNGLAMLGGLLLMVPGLASDVVGLLCLFPPTAALLRKGAGRYLRRRGGPLGEAFQEARAAQERMRMRRPDGKVVPGEVVSEEDEGDKGPAEGRERRDGGDD</sequence>
<evidence type="ECO:0000256" key="2">
    <source>
        <dbReference type="SAM" id="Phobius"/>
    </source>
</evidence>
<accession>A0ABU2LGQ1</accession>
<dbReference type="NCBIfam" id="NF008527">
    <property type="entry name" value="PRK11463.1-1"/>
    <property type="match status" value="1"/>
</dbReference>
<dbReference type="InterPro" id="IPR007313">
    <property type="entry name" value="FxsA"/>
</dbReference>
<dbReference type="NCBIfam" id="NF008528">
    <property type="entry name" value="PRK11463.1-2"/>
    <property type="match status" value="1"/>
</dbReference>
<dbReference type="Proteomes" id="UP001183420">
    <property type="component" value="Unassembled WGS sequence"/>
</dbReference>
<keyword evidence="4" id="KW-1185">Reference proteome</keyword>
<feature type="compositionally biased region" description="Basic and acidic residues" evidence="1">
    <location>
        <begin position="156"/>
        <end position="168"/>
    </location>
</feature>
<keyword evidence="2" id="KW-0812">Transmembrane</keyword>
<feature type="compositionally biased region" description="Basic and acidic residues" evidence="1">
    <location>
        <begin position="183"/>
        <end position="198"/>
    </location>
</feature>
<feature type="region of interest" description="Disordered" evidence="1">
    <location>
        <begin position="152"/>
        <end position="198"/>
    </location>
</feature>
<reference evidence="4" key="1">
    <citation type="submission" date="2023-07" db="EMBL/GenBank/DDBJ databases">
        <title>30 novel species of actinomycetes from the DSMZ collection.</title>
        <authorList>
            <person name="Nouioui I."/>
        </authorList>
    </citation>
    <scope>NUCLEOTIDE SEQUENCE [LARGE SCALE GENOMIC DNA]</scope>
    <source>
        <strain evidence="4">DSM 44918</strain>
    </source>
</reference>
<keyword evidence="2" id="KW-0472">Membrane</keyword>
<feature type="transmembrane region" description="Helical" evidence="2">
    <location>
        <begin position="50"/>
        <end position="71"/>
    </location>
</feature>
<gene>
    <name evidence="3" type="primary">fxsA</name>
    <name evidence="3" type="ORF">RNC47_00295</name>
</gene>
<dbReference type="PANTHER" id="PTHR35335:SF1">
    <property type="entry name" value="UPF0716 PROTEIN FXSA"/>
    <property type="match status" value="1"/>
</dbReference>
<dbReference type="PANTHER" id="PTHR35335">
    <property type="entry name" value="UPF0716 PROTEIN FXSA"/>
    <property type="match status" value="1"/>
</dbReference>
<comment type="caution">
    <text evidence="3">The sequence shown here is derived from an EMBL/GenBank/DDBJ whole genome shotgun (WGS) entry which is preliminary data.</text>
</comment>
<feature type="transmembrane region" description="Helical" evidence="2">
    <location>
        <begin position="28"/>
        <end position="44"/>
    </location>
</feature>
<evidence type="ECO:0000256" key="1">
    <source>
        <dbReference type="SAM" id="MobiDB-lite"/>
    </source>
</evidence>
<dbReference type="RefSeq" id="WP_311594505.1">
    <property type="nucleotide sequence ID" value="NZ_JAVREM010000001.1"/>
</dbReference>
<evidence type="ECO:0000313" key="3">
    <source>
        <dbReference type="EMBL" id="MDT0316770.1"/>
    </source>
</evidence>
<protein>
    <submittedName>
        <fullName evidence="3">FxsA family membrane protein</fullName>
    </submittedName>
</protein>
<evidence type="ECO:0000313" key="4">
    <source>
        <dbReference type="Proteomes" id="UP001183420"/>
    </source>
</evidence>
<dbReference type="EMBL" id="JAVREM010000001">
    <property type="protein sequence ID" value="MDT0316770.1"/>
    <property type="molecule type" value="Genomic_DNA"/>
</dbReference>
<name>A0ABU2LGQ1_9ACTN</name>
<proteinExistence type="predicted"/>
<organism evidence="3 4">
    <name type="scientific">Streptomyces millisiae</name>
    <dbReference type="NCBI Taxonomy" id="3075542"/>
    <lineage>
        <taxon>Bacteria</taxon>
        <taxon>Bacillati</taxon>
        <taxon>Actinomycetota</taxon>
        <taxon>Actinomycetes</taxon>
        <taxon>Kitasatosporales</taxon>
        <taxon>Streptomycetaceae</taxon>
        <taxon>Streptomyces</taxon>
    </lineage>
</organism>
<dbReference type="Pfam" id="PF04186">
    <property type="entry name" value="FxsA"/>
    <property type="match status" value="1"/>
</dbReference>
<keyword evidence="2" id="KW-1133">Transmembrane helix</keyword>